<dbReference type="GO" id="GO:0016020">
    <property type="term" value="C:membrane"/>
    <property type="evidence" value="ECO:0007669"/>
    <property type="project" value="UniProtKB-SubCell"/>
</dbReference>
<feature type="transmembrane region" description="Helical" evidence="5">
    <location>
        <begin position="62"/>
        <end position="90"/>
    </location>
</feature>
<name>A0A956M2Z8_UNCEI</name>
<comment type="subcellular location">
    <subcellularLocation>
        <location evidence="1">Membrane</location>
        <topology evidence="1">Multi-pass membrane protein</topology>
    </subcellularLocation>
</comment>
<proteinExistence type="predicted"/>
<dbReference type="InterPro" id="IPR003825">
    <property type="entry name" value="Colicin-V_CvpA"/>
</dbReference>
<dbReference type="GO" id="GO:0009403">
    <property type="term" value="P:toxin biosynthetic process"/>
    <property type="evidence" value="ECO:0007669"/>
    <property type="project" value="InterPro"/>
</dbReference>
<feature type="transmembrane region" description="Helical" evidence="5">
    <location>
        <begin position="29"/>
        <end position="50"/>
    </location>
</feature>
<dbReference type="PANTHER" id="PTHR36926">
    <property type="entry name" value="COLICIN V PRODUCTION PROTEIN"/>
    <property type="match status" value="1"/>
</dbReference>
<evidence type="ECO:0000313" key="6">
    <source>
        <dbReference type="EMBL" id="MCA9729232.1"/>
    </source>
</evidence>
<dbReference type="AlphaFoldDB" id="A0A956M2Z8"/>
<evidence type="ECO:0000256" key="2">
    <source>
        <dbReference type="ARBA" id="ARBA00022692"/>
    </source>
</evidence>
<protein>
    <submittedName>
        <fullName evidence="6">CvpA family protein</fullName>
    </submittedName>
</protein>
<reference evidence="6" key="2">
    <citation type="journal article" date="2021" name="Microbiome">
        <title>Successional dynamics and alternative stable states in a saline activated sludge microbial community over 9 years.</title>
        <authorList>
            <person name="Wang Y."/>
            <person name="Ye J."/>
            <person name="Ju F."/>
            <person name="Liu L."/>
            <person name="Boyd J.A."/>
            <person name="Deng Y."/>
            <person name="Parks D.H."/>
            <person name="Jiang X."/>
            <person name="Yin X."/>
            <person name="Woodcroft B.J."/>
            <person name="Tyson G.W."/>
            <person name="Hugenholtz P."/>
            <person name="Polz M.F."/>
            <person name="Zhang T."/>
        </authorList>
    </citation>
    <scope>NUCLEOTIDE SEQUENCE</scope>
    <source>
        <strain evidence="6">HKST-UBA01</strain>
    </source>
</reference>
<dbReference type="Pfam" id="PF02674">
    <property type="entry name" value="Colicin_V"/>
    <property type="match status" value="1"/>
</dbReference>
<feature type="transmembrane region" description="Helical" evidence="5">
    <location>
        <begin position="102"/>
        <end position="125"/>
    </location>
</feature>
<evidence type="ECO:0000256" key="3">
    <source>
        <dbReference type="ARBA" id="ARBA00022989"/>
    </source>
</evidence>
<keyword evidence="3 5" id="KW-1133">Transmembrane helix</keyword>
<gene>
    <name evidence="6" type="ORF">KC729_16210</name>
</gene>
<dbReference type="Proteomes" id="UP000697710">
    <property type="component" value="Unassembled WGS sequence"/>
</dbReference>
<evidence type="ECO:0000256" key="1">
    <source>
        <dbReference type="ARBA" id="ARBA00004141"/>
    </source>
</evidence>
<accession>A0A956M2Z8</accession>
<organism evidence="6 7">
    <name type="scientific">Eiseniibacteriota bacterium</name>
    <dbReference type="NCBI Taxonomy" id="2212470"/>
    <lineage>
        <taxon>Bacteria</taxon>
        <taxon>Candidatus Eiseniibacteriota</taxon>
    </lineage>
</organism>
<dbReference type="InterPro" id="IPR052719">
    <property type="entry name" value="CvpA-like"/>
</dbReference>
<comment type="caution">
    <text evidence="6">The sequence shown here is derived from an EMBL/GenBank/DDBJ whole genome shotgun (WGS) entry which is preliminary data.</text>
</comment>
<sequence length="182" mass="19257">MQTLIDILLVVAFALTALAGFRNGFFRELFSLLGMVGGVIAGMRLTGVVLDQIDVPFLHTELGTSLVFLLLFLLVFAAATILGGLLAMVWEGKSPTGSSRLAGLGLGALRGFLLVTVLAGALTLLSPFGSETLGQSRVMPFLSGGVQLGAGLLPDDLADRLLEYWNALPFDEATRHGRQIQV</sequence>
<keyword evidence="2 5" id="KW-0812">Transmembrane</keyword>
<keyword evidence="4 5" id="KW-0472">Membrane</keyword>
<dbReference type="PANTHER" id="PTHR36926:SF1">
    <property type="entry name" value="COLICIN V PRODUCTION PROTEIN"/>
    <property type="match status" value="1"/>
</dbReference>
<evidence type="ECO:0000256" key="4">
    <source>
        <dbReference type="ARBA" id="ARBA00023136"/>
    </source>
</evidence>
<evidence type="ECO:0000256" key="5">
    <source>
        <dbReference type="SAM" id="Phobius"/>
    </source>
</evidence>
<evidence type="ECO:0000313" key="7">
    <source>
        <dbReference type="Proteomes" id="UP000697710"/>
    </source>
</evidence>
<dbReference type="EMBL" id="JAGQHR010000616">
    <property type="protein sequence ID" value="MCA9729232.1"/>
    <property type="molecule type" value="Genomic_DNA"/>
</dbReference>
<reference evidence="6" key="1">
    <citation type="submission" date="2020-04" db="EMBL/GenBank/DDBJ databases">
        <authorList>
            <person name="Zhang T."/>
        </authorList>
    </citation>
    <scope>NUCLEOTIDE SEQUENCE</scope>
    <source>
        <strain evidence="6">HKST-UBA01</strain>
    </source>
</reference>